<dbReference type="InterPro" id="IPR035513">
    <property type="entry name" value="Invertase/methylesterase_inhib"/>
</dbReference>
<feature type="active site" evidence="11">
    <location>
        <position position="395"/>
    </location>
</feature>
<evidence type="ECO:0000256" key="6">
    <source>
        <dbReference type="ARBA" id="ARBA00023085"/>
    </source>
</evidence>
<dbReference type="InterPro" id="IPR012334">
    <property type="entry name" value="Pectin_lyas_fold"/>
</dbReference>
<keyword evidence="8" id="KW-0325">Glycoprotein</keyword>
<dbReference type="InterPro" id="IPR018040">
    <property type="entry name" value="Pectinesterase_Tyr_AS"/>
</dbReference>
<dbReference type="OrthoDB" id="2019149at2759"/>
<evidence type="ECO:0000256" key="12">
    <source>
        <dbReference type="RuleBase" id="RU000589"/>
    </source>
</evidence>
<evidence type="ECO:0000313" key="14">
    <source>
        <dbReference type="EMBL" id="KAH1096537.1"/>
    </source>
</evidence>
<dbReference type="Pfam" id="PF04043">
    <property type="entry name" value="PMEI"/>
    <property type="match status" value="1"/>
</dbReference>
<dbReference type="InterPro" id="IPR011050">
    <property type="entry name" value="Pectin_lyase_fold/virulence"/>
</dbReference>
<keyword evidence="12" id="KW-0964">Secreted</keyword>
<dbReference type="GO" id="GO:0004857">
    <property type="term" value="F:enzyme inhibitor activity"/>
    <property type="evidence" value="ECO:0007669"/>
    <property type="project" value="InterPro"/>
</dbReference>
<dbReference type="CDD" id="cd15798">
    <property type="entry name" value="PMEI-like_3"/>
    <property type="match status" value="1"/>
</dbReference>
<dbReference type="InterPro" id="IPR033131">
    <property type="entry name" value="Pectinesterase_Asp_AS"/>
</dbReference>
<proteinExistence type="inferred from homology"/>
<dbReference type="FunFam" id="2.160.20.10:FF:000001">
    <property type="entry name" value="Pectinesterase"/>
    <property type="match status" value="1"/>
</dbReference>
<comment type="pathway">
    <text evidence="1 12">Glycan metabolism; pectin degradation; 2-dehydro-3-deoxy-D-gluconate from pectin: step 1/5.</text>
</comment>
<evidence type="ECO:0000256" key="9">
    <source>
        <dbReference type="ARBA" id="ARBA00047928"/>
    </source>
</evidence>
<feature type="domain" description="Pectinesterase inhibitor" evidence="13">
    <location>
        <begin position="41"/>
        <end position="191"/>
    </location>
</feature>
<comment type="catalytic activity">
    <reaction evidence="9 12">
        <text>[(1-&gt;4)-alpha-D-galacturonosyl methyl ester](n) + n H2O = [(1-&gt;4)-alpha-D-galacturonosyl](n) + n methanol + n H(+)</text>
        <dbReference type="Rhea" id="RHEA:22380"/>
        <dbReference type="Rhea" id="RHEA-COMP:14570"/>
        <dbReference type="Rhea" id="RHEA-COMP:14573"/>
        <dbReference type="ChEBI" id="CHEBI:15377"/>
        <dbReference type="ChEBI" id="CHEBI:15378"/>
        <dbReference type="ChEBI" id="CHEBI:17790"/>
        <dbReference type="ChEBI" id="CHEBI:140522"/>
        <dbReference type="ChEBI" id="CHEBI:140523"/>
        <dbReference type="EC" id="3.1.1.11"/>
    </reaction>
</comment>
<keyword evidence="7" id="KW-1015">Disulfide bond</keyword>
<keyword evidence="5 12" id="KW-0378">Hydrolase</keyword>
<evidence type="ECO:0000256" key="8">
    <source>
        <dbReference type="ARBA" id="ARBA00023180"/>
    </source>
</evidence>
<evidence type="ECO:0000256" key="3">
    <source>
        <dbReference type="ARBA" id="ARBA00007786"/>
    </source>
</evidence>
<comment type="similarity">
    <text evidence="2">In the N-terminal section; belongs to the PMEI family.</text>
</comment>
<dbReference type="AlphaFoldDB" id="A0A9D3VSR3"/>
<gene>
    <name evidence="14" type="ORF">J1N35_013458</name>
</gene>
<organism evidence="14 15">
    <name type="scientific">Gossypium stocksii</name>
    <dbReference type="NCBI Taxonomy" id="47602"/>
    <lineage>
        <taxon>Eukaryota</taxon>
        <taxon>Viridiplantae</taxon>
        <taxon>Streptophyta</taxon>
        <taxon>Embryophyta</taxon>
        <taxon>Tracheophyta</taxon>
        <taxon>Spermatophyta</taxon>
        <taxon>Magnoliopsida</taxon>
        <taxon>eudicotyledons</taxon>
        <taxon>Gunneridae</taxon>
        <taxon>Pentapetalae</taxon>
        <taxon>rosids</taxon>
        <taxon>malvids</taxon>
        <taxon>Malvales</taxon>
        <taxon>Malvaceae</taxon>
        <taxon>Malvoideae</taxon>
        <taxon>Gossypium</taxon>
    </lineage>
</organism>
<dbReference type="InterPro" id="IPR000070">
    <property type="entry name" value="Pectinesterase_cat"/>
</dbReference>
<comment type="caution">
    <text evidence="14">The sequence shown here is derived from an EMBL/GenBank/DDBJ whole genome shotgun (WGS) entry which is preliminary data.</text>
</comment>
<accession>A0A9D3VSR3</accession>
<evidence type="ECO:0000256" key="1">
    <source>
        <dbReference type="ARBA" id="ARBA00005184"/>
    </source>
</evidence>
<dbReference type="FunFam" id="1.20.140.40:FF:000001">
    <property type="entry name" value="Pectinesterase"/>
    <property type="match status" value="1"/>
</dbReference>
<dbReference type="GO" id="GO:0042545">
    <property type="term" value="P:cell wall modification"/>
    <property type="evidence" value="ECO:0007669"/>
    <property type="project" value="UniProtKB-UniRule"/>
</dbReference>
<keyword evidence="15" id="KW-1185">Reference proteome</keyword>
<dbReference type="SMART" id="SM00856">
    <property type="entry name" value="PMEI"/>
    <property type="match status" value="1"/>
</dbReference>
<evidence type="ECO:0000256" key="5">
    <source>
        <dbReference type="ARBA" id="ARBA00022801"/>
    </source>
</evidence>
<evidence type="ECO:0000313" key="15">
    <source>
        <dbReference type="Proteomes" id="UP000828251"/>
    </source>
</evidence>
<protein>
    <recommendedName>
        <fullName evidence="4 12">Pectinesterase</fullName>
        <ecNumber evidence="4 12">3.1.1.11</ecNumber>
    </recommendedName>
</protein>
<comment type="function">
    <text evidence="10 12">Acts in the modification of cell walls via demethylesterification of cell wall pectin.</text>
</comment>
<dbReference type="EC" id="3.1.1.11" evidence="4 12"/>
<evidence type="ECO:0000256" key="4">
    <source>
        <dbReference type="ARBA" id="ARBA00013229"/>
    </source>
</evidence>
<dbReference type="SUPFAM" id="SSF101148">
    <property type="entry name" value="Plant invertase/pectin methylesterase inhibitor"/>
    <property type="match status" value="1"/>
</dbReference>
<dbReference type="Gene3D" id="1.20.140.40">
    <property type="entry name" value="Invertase/pectin methylesterase inhibitor family protein"/>
    <property type="match status" value="1"/>
</dbReference>
<dbReference type="Gene3D" id="2.160.20.10">
    <property type="entry name" value="Single-stranded right-handed beta-helix, Pectin lyase-like"/>
    <property type="match status" value="1"/>
</dbReference>
<comment type="subcellular location">
    <subcellularLocation>
        <location evidence="12">Secreted</location>
        <location evidence="12">Cell wall</location>
    </subcellularLocation>
</comment>
<dbReference type="GO" id="GO:0045490">
    <property type="term" value="P:pectin catabolic process"/>
    <property type="evidence" value="ECO:0007669"/>
    <property type="project" value="UniProtKB-UniRule"/>
</dbReference>
<evidence type="ECO:0000256" key="7">
    <source>
        <dbReference type="ARBA" id="ARBA00023157"/>
    </source>
</evidence>
<dbReference type="EMBL" id="JAIQCV010000005">
    <property type="protein sequence ID" value="KAH1096537.1"/>
    <property type="molecule type" value="Genomic_DNA"/>
</dbReference>
<dbReference type="Proteomes" id="UP000828251">
    <property type="component" value="Unassembled WGS sequence"/>
</dbReference>
<reference evidence="14 15" key="1">
    <citation type="journal article" date="2021" name="Plant Biotechnol. J.">
        <title>Multi-omics assisted identification of the key and species-specific regulatory components of drought-tolerant mechanisms in Gossypium stocksii.</title>
        <authorList>
            <person name="Yu D."/>
            <person name="Ke L."/>
            <person name="Zhang D."/>
            <person name="Wu Y."/>
            <person name="Sun Y."/>
            <person name="Mei J."/>
            <person name="Sun J."/>
            <person name="Sun Y."/>
        </authorList>
    </citation>
    <scope>NUCLEOTIDE SEQUENCE [LARGE SCALE GENOMIC DNA]</scope>
    <source>
        <strain evidence="15">cv. E1</strain>
        <tissue evidence="14">Leaf</tissue>
    </source>
</reference>
<dbReference type="InterPro" id="IPR006501">
    <property type="entry name" value="Pectinesterase_inhib_dom"/>
</dbReference>
<keyword evidence="12" id="KW-0732">Signal</keyword>
<keyword evidence="6 12" id="KW-0063">Aspartyl esterase</keyword>
<feature type="signal peptide" evidence="12">
    <location>
        <begin position="1"/>
        <end position="29"/>
    </location>
</feature>
<evidence type="ECO:0000256" key="11">
    <source>
        <dbReference type="PROSITE-ProRule" id="PRU10040"/>
    </source>
</evidence>
<dbReference type="Pfam" id="PF01095">
    <property type="entry name" value="Pectinesterase"/>
    <property type="match status" value="1"/>
</dbReference>
<dbReference type="PROSITE" id="PS00800">
    <property type="entry name" value="PECTINESTERASE_1"/>
    <property type="match status" value="1"/>
</dbReference>
<name>A0A9D3VSR3_9ROSI</name>
<keyword evidence="12" id="KW-0134">Cell wall</keyword>
<evidence type="ECO:0000256" key="2">
    <source>
        <dbReference type="ARBA" id="ARBA00006027"/>
    </source>
</evidence>
<dbReference type="PROSITE" id="PS00503">
    <property type="entry name" value="PECTINESTERASE_2"/>
    <property type="match status" value="1"/>
</dbReference>
<evidence type="ECO:0000256" key="10">
    <source>
        <dbReference type="ARBA" id="ARBA00057335"/>
    </source>
</evidence>
<evidence type="ECO:0000259" key="13">
    <source>
        <dbReference type="SMART" id="SM00856"/>
    </source>
</evidence>
<feature type="chain" id="PRO_5039751799" description="Pectinesterase" evidence="12">
    <location>
        <begin position="30"/>
        <end position="560"/>
    </location>
</feature>
<dbReference type="NCBIfam" id="TIGR01614">
    <property type="entry name" value="PME_inhib"/>
    <property type="match status" value="1"/>
</dbReference>
<dbReference type="GO" id="GO:0030599">
    <property type="term" value="F:pectinesterase activity"/>
    <property type="evidence" value="ECO:0007669"/>
    <property type="project" value="UniProtKB-UniRule"/>
</dbReference>
<keyword evidence="12" id="KW-0961">Cell wall biogenesis/degradation</keyword>
<dbReference type="SUPFAM" id="SSF51126">
    <property type="entry name" value="Pectin lyase-like"/>
    <property type="match status" value="1"/>
</dbReference>
<sequence>MGKLPAIIGICSVLVVAMVAAIAVGVSRAKDSDNGDDKVSTSEKAVQSICQTTDYRETCENSLSNANTTDPKELIKVGFQAAIQEIGKVIANSSTIQNAAKDPMTRQAVDNCKELMGYAIDDLKASFNQLGVFDVSKLDEYVENLKIWMGGAITYQQTCLDGFMNVSTETGEKMKALLNTSQKLTSNGLAMVTDITKIMKDLNIPGMEGVSTGSKRKLMAEDGFPSWVSFKQRQLLQQNAADMKPNVVVAKDGSGKFNSINEALKEVPMKNTAPFVIHIKAGVYNEQVLVAKTMTNVVFVGDGPTKTVITGRMNFVDGTVTFKTATLAAVGERFIAKNIKIENTAGAIKHQAVALRVQSDRSIFYNCQMDGYQDTLYTHSHRQFYRDCTVSGTIDFVFGDAATVLQNCKLIVNKPLNNQQCIVTAQGRTERREVSGIVLQNCTISGAQDYLPVKATSKTHLGRPWKQYSRTIIMQSQLDDIVTPEGWMPWQGTFALDTLWYAEFKNRGPGAVQTNRVKWEGIQQINDAQAREFTAGVFLRGDEWITSSGVPYIAGMVPGV</sequence>
<dbReference type="PANTHER" id="PTHR31707">
    <property type="entry name" value="PECTINESTERASE"/>
    <property type="match status" value="1"/>
</dbReference>
<comment type="similarity">
    <text evidence="3">In the C-terminal section; belongs to the pectinesterase family.</text>
</comment>